<evidence type="ECO:0000256" key="2">
    <source>
        <dbReference type="ARBA" id="ARBA00022692"/>
    </source>
</evidence>
<comment type="caution">
    <text evidence="7">The sequence shown here is derived from an EMBL/GenBank/DDBJ whole genome shotgun (WGS) entry which is preliminary data.</text>
</comment>
<dbReference type="PROSITE" id="PS51012">
    <property type="entry name" value="ABC_TM2"/>
    <property type="match status" value="1"/>
</dbReference>
<dbReference type="PRINTS" id="PR00164">
    <property type="entry name" value="ABC2TRNSPORT"/>
</dbReference>
<feature type="transmembrane region" description="Helical" evidence="5">
    <location>
        <begin position="79"/>
        <end position="101"/>
    </location>
</feature>
<dbReference type="InterPro" id="IPR047817">
    <property type="entry name" value="ABC2_TM_bact-type"/>
</dbReference>
<dbReference type="InterPro" id="IPR013525">
    <property type="entry name" value="ABC2_TM"/>
</dbReference>
<dbReference type="RefSeq" id="WP_151103663.1">
    <property type="nucleotide sequence ID" value="NZ_RQWK01000001.1"/>
</dbReference>
<name>A0A5J5LM53_HALHI</name>
<dbReference type="Pfam" id="PF01061">
    <property type="entry name" value="ABC2_membrane"/>
    <property type="match status" value="1"/>
</dbReference>
<dbReference type="GO" id="GO:0140359">
    <property type="term" value="F:ABC-type transporter activity"/>
    <property type="evidence" value="ECO:0007669"/>
    <property type="project" value="InterPro"/>
</dbReference>
<reference evidence="7 8" key="1">
    <citation type="submission" date="2018-11" db="EMBL/GenBank/DDBJ databases">
        <title>Genomic analysis of Haloarcula hispanica CBA1121.</title>
        <authorList>
            <person name="Kim Y.B."/>
            <person name="Roh S.W."/>
        </authorList>
    </citation>
    <scope>NUCLEOTIDE SEQUENCE [LARGE SCALE GENOMIC DNA]</scope>
    <source>
        <strain evidence="7 8">CBA1121</strain>
    </source>
</reference>
<dbReference type="InterPro" id="IPR000412">
    <property type="entry name" value="ABC_2_transport"/>
</dbReference>
<evidence type="ECO:0000313" key="8">
    <source>
        <dbReference type="Proteomes" id="UP000326244"/>
    </source>
</evidence>
<evidence type="ECO:0000256" key="4">
    <source>
        <dbReference type="ARBA" id="ARBA00023136"/>
    </source>
</evidence>
<dbReference type="Proteomes" id="UP000326244">
    <property type="component" value="Unassembled WGS sequence"/>
</dbReference>
<evidence type="ECO:0000256" key="1">
    <source>
        <dbReference type="ARBA" id="ARBA00004141"/>
    </source>
</evidence>
<organism evidence="7 8">
    <name type="scientific">Haloarcula hispanica</name>
    <dbReference type="NCBI Taxonomy" id="51589"/>
    <lineage>
        <taxon>Archaea</taxon>
        <taxon>Methanobacteriati</taxon>
        <taxon>Methanobacteriota</taxon>
        <taxon>Stenosarchaea group</taxon>
        <taxon>Halobacteria</taxon>
        <taxon>Halobacteriales</taxon>
        <taxon>Haloarculaceae</taxon>
        <taxon>Haloarcula</taxon>
    </lineage>
</organism>
<comment type="subcellular location">
    <subcellularLocation>
        <location evidence="1">Membrane</location>
        <topology evidence="1">Multi-pass membrane protein</topology>
    </subcellularLocation>
</comment>
<dbReference type="GO" id="GO:0043190">
    <property type="term" value="C:ATP-binding cassette (ABC) transporter complex"/>
    <property type="evidence" value="ECO:0007669"/>
    <property type="project" value="InterPro"/>
</dbReference>
<gene>
    <name evidence="7" type="ORF">EGO51_12245</name>
</gene>
<keyword evidence="3 5" id="KW-1133">Transmembrane helix</keyword>
<dbReference type="PANTHER" id="PTHR43229">
    <property type="entry name" value="NODULATION PROTEIN J"/>
    <property type="match status" value="1"/>
</dbReference>
<evidence type="ECO:0000256" key="3">
    <source>
        <dbReference type="ARBA" id="ARBA00022989"/>
    </source>
</evidence>
<dbReference type="InterPro" id="IPR051784">
    <property type="entry name" value="Nod_factor_ABC_transporter"/>
</dbReference>
<protein>
    <submittedName>
        <fullName evidence="7">ABC transporter permease</fullName>
    </submittedName>
</protein>
<dbReference type="AlphaFoldDB" id="A0A5J5LM53"/>
<feature type="transmembrane region" description="Helical" evidence="5">
    <location>
        <begin position="156"/>
        <end position="180"/>
    </location>
</feature>
<feature type="transmembrane region" description="Helical" evidence="5">
    <location>
        <begin position="131"/>
        <end position="150"/>
    </location>
</feature>
<evidence type="ECO:0000256" key="5">
    <source>
        <dbReference type="SAM" id="Phobius"/>
    </source>
</evidence>
<dbReference type="PANTHER" id="PTHR43229:SF2">
    <property type="entry name" value="NODULATION PROTEIN J"/>
    <property type="match status" value="1"/>
</dbReference>
<dbReference type="EMBL" id="RQWK01000001">
    <property type="protein sequence ID" value="KAA9410540.1"/>
    <property type="molecule type" value="Genomic_DNA"/>
</dbReference>
<sequence length="290" mass="30385">MSSAGVDAGPSRSAGNAFVGDIWVNFKRWTRKAIRNPTVVFLELFMAVFSLLMFTAVFGDVGTLALERAGFEGVGYLSFVLPAAVVQVSMSSSLSSGLGLVEDLQTGMFEKVTVSPMRWTAVFAGKAAAELFRLVCYVLVIFGLGLAMGATVETGLVGLFGIALVCVLFALWYMALSNAVAVATRDEETLDAVGNLLLFPLLFLSSAFLPASSLPESVQVVATVNPVTYGVDAIRALVLGRDVLTVVEVTAFGGVYDTLVPALAVLCALDVVFGAVSVWLMGRATGSAVA</sequence>
<keyword evidence="4 5" id="KW-0472">Membrane</keyword>
<evidence type="ECO:0000313" key="7">
    <source>
        <dbReference type="EMBL" id="KAA9410540.1"/>
    </source>
</evidence>
<feature type="transmembrane region" description="Helical" evidence="5">
    <location>
        <begin position="38"/>
        <end position="59"/>
    </location>
</feature>
<feature type="transmembrane region" description="Helical" evidence="5">
    <location>
        <begin position="259"/>
        <end position="281"/>
    </location>
</feature>
<keyword evidence="2 5" id="KW-0812">Transmembrane</keyword>
<proteinExistence type="predicted"/>
<accession>A0A5J5LM53</accession>
<evidence type="ECO:0000259" key="6">
    <source>
        <dbReference type="PROSITE" id="PS51012"/>
    </source>
</evidence>
<dbReference type="PIRSF" id="PIRSF006648">
    <property type="entry name" value="DrrB"/>
    <property type="match status" value="1"/>
</dbReference>
<feature type="domain" description="ABC transmembrane type-2" evidence="6">
    <location>
        <begin position="38"/>
        <end position="284"/>
    </location>
</feature>
<feature type="transmembrane region" description="Helical" evidence="5">
    <location>
        <begin position="192"/>
        <end position="211"/>
    </location>
</feature>